<dbReference type="Pfam" id="PF00646">
    <property type="entry name" value="F-box"/>
    <property type="match status" value="1"/>
</dbReference>
<dbReference type="Gene3D" id="1.20.1280.50">
    <property type="match status" value="1"/>
</dbReference>
<dbReference type="Pfam" id="PF08387">
    <property type="entry name" value="FBD"/>
    <property type="match status" value="1"/>
</dbReference>
<dbReference type="SUPFAM" id="SSF81383">
    <property type="entry name" value="F-box domain"/>
    <property type="match status" value="1"/>
</dbReference>
<dbReference type="InterPro" id="IPR053781">
    <property type="entry name" value="F-box_AtFBL13-like"/>
</dbReference>
<dbReference type="Pfam" id="PF07723">
    <property type="entry name" value="LRR_2"/>
    <property type="match status" value="1"/>
</dbReference>
<feature type="domain" description="FBD" evidence="1">
    <location>
        <begin position="353"/>
        <end position="427"/>
    </location>
</feature>
<dbReference type="SUPFAM" id="SSF52047">
    <property type="entry name" value="RNI-like"/>
    <property type="match status" value="1"/>
</dbReference>
<dbReference type="InterPro" id="IPR050232">
    <property type="entry name" value="FBL13/AtMIF1-like"/>
</dbReference>
<dbReference type="InterPro" id="IPR036047">
    <property type="entry name" value="F-box-like_dom_sf"/>
</dbReference>
<dbReference type="CDD" id="cd22160">
    <property type="entry name" value="F-box_AtFBL13-like"/>
    <property type="match status" value="1"/>
</dbReference>
<reference evidence="2" key="1">
    <citation type="submission" date="2016-07" db="EMBL/GenBank/DDBJ databases">
        <title>De novo transcriptome assembly of four accessions of the metal hyperaccumulator plant Noccaea caerulescens.</title>
        <authorList>
            <person name="Blande D."/>
            <person name="Halimaa P."/>
            <person name="Tervahauta A.I."/>
            <person name="Aarts M.G."/>
            <person name="Karenlampi S.O."/>
        </authorList>
    </citation>
    <scope>NUCLEOTIDE SEQUENCE</scope>
</reference>
<dbReference type="PANTHER" id="PTHR31900">
    <property type="entry name" value="F-BOX/RNI SUPERFAMILY PROTEIN-RELATED"/>
    <property type="match status" value="1"/>
</dbReference>
<dbReference type="InterPro" id="IPR013101">
    <property type="entry name" value="LRR_PRU1-like"/>
</dbReference>
<sequence length="437" mass="50408">MFTNSDRISHLSDDLLIKIISLIPVSDAMSTSLLSRRWKSLWKMMQKLEYDEYSCLTNLSIGFDEFCGRSLQLHEAPILKTLNLKLHNHSDSIDSLLFPSIRSTLLKISITSSSNPTPIRFSSNLNVFKTLVEMKLQDKILLDVSADSPVCFRSLKSLHLTRVRYSCDQSLSRLLSACPVLEDLFLERRLRADKLFTISVPSLQRLFIIKQDRSLYDDDPIFEINVPSLIYLMIDDRRGSFDFTGDMPKLLEANVAVCQSKSGNLLKSLTSVERLSINLYISMVKHLTERFYYNQLLHLELHIYQNFRSNLLLRVLQDTPKLQVLKLNQTNRVWFGYINKHPCFVSEPSYVPECLSFHLETLQWIGYGGSETKEEKEAAAYILRNARRLKTALFSLACTRMLENDMIMVNELQSMSMASVSCQLVIQRSNFLLENML</sequence>
<name>A0A1J3CVM0_NOCCA</name>
<dbReference type="SMART" id="SM00579">
    <property type="entry name" value="FBD"/>
    <property type="match status" value="1"/>
</dbReference>
<evidence type="ECO:0000313" key="2">
    <source>
        <dbReference type="EMBL" id="JAU10887.1"/>
    </source>
</evidence>
<dbReference type="AlphaFoldDB" id="A0A1J3CVM0"/>
<dbReference type="PANTHER" id="PTHR31900:SF34">
    <property type="entry name" value="EMB|CAB62440.1-RELATED"/>
    <property type="match status" value="1"/>
</dbReference>
<dbReference type="InterPro" id="IPR006566">
    <property type="entry name" value="FBD"/>
</dbReference>
<gene>
    <name evidence="2" type="ORF">GA_TR17905_c0_g1_i1_g.57159</name>
</gene>
<dbReference type="EMBL" id="GEVI01021433">
    <property type="protein sequence ID" value="JAU10887.1"/>
    <property type="molecule type" value="Transcribed_RNA"/>
</dbReference>
<protein>
    <submittedName>
        <fullName evidence="2">Putative F-box/FBD/LRR-repeat protein</fullName>
    </submittedName>
</protein>
<evidence type="ECO:0000259" key="1">
    <source>
        <dbReference type="SMART" id="SM00579"/>
    </source>
</evidence>
<accession>A0A1J3CVM0</accession>
<dbReference type="InterPro" id="IPR001810">
    <property type="entry name" value="F-box_dom"/>
</dbReference>
<proteinExistence type="predicted"/>
<organism evidence="2">
    <name type="scientific">Noccaea caerulescens</name>
    <name type="common">Alpine penny-cress</name>
    <name type="synonym">Thlaspi caerulescens</name>
    <dbReference type="NCBI Taxonomy" id="107243"/>
    <lineage>
        <taxon>Eukaryota</taxon>
        <taxon>Viridiplantae</taxon>
        <taxon>Streptophyta</taxon>
        <taxon>Embryophyta</taxon>
        <taxon>Tracheophyta</taxon>
        <taxon>Spermatophyta</taxon>
        <taxon>Magnoliopsida</taxon>
        <taxon>eudicotyledons</taxon>
        <taxon>Gunneridae</taxon>
        <taxon>Pentapetalae</taxon>
        <taxon>rosids</taxon>
        <taxon>malvids</taxon>
        <taxon>Brassicales</taxon>
        <taxon>Brassicaceae</taxon>
        <taxon>Coluteocarpeae</taxon>
        <taxon>Noccaea</taxon>
    </lineage>
</organism>